<dbReference type="Gene3D" id="3.30.70.1060">
    <property type="entry name" value="Dimeric alpha+beta barrel"/>
    <property type="match status" value="1"/>
</dbReference>
<dbReference type="Proteomes" id="UP001262754">
    <property type="component" value="Unassembled WGS sequence"/>
</dbReference>
<evidence type="ECO:0000313" key="3">
    <source>
        <dbReference type="EMBL" id="MDR6533114.1"/>
    </source>
</evidence>
<evidence type="ECO:0000256" key="1">
    <source>
        <dbReference type="ARBA" id="ARBA00007689"/>
    </source>
</evidence>
<comment type="similarity">
    <text evidence="1">Belongs to the YciI family.</text>
</comment>
<protein>
    <recommendedName>
        <fullName evidence="2">YCII-related domain-containing protein</fullName>
    </recommendedName>
</protein>
<comment type="caution">
    <text evidence="3">The sequence shown here is derived from an EMBL/GenBank/DDBJ whole genome shotgun (WGS) entry which is preliminary data.</text>
</comment>
<dbReference type="PANTHER" id="PTHR35174:SF3">
    <property type="entry name" value="BLL7171 PROTEIN"/>
    <property type="match status" value="1"/>
</dbReference>
<dbReference type="SUPFAM" id="SSF54909">
    <property type="entry name" value="Dimeric alpha+beta barrel"/>
    <property type="match status" value="1"/>
</dbReference>
<dbReference type="InterPro" id="IPR011008">
    <property type="entry name" value="Dimeric_a/b-barrel"/>
</dbReference>
<proteinExistence type="inferred from homology"/>
<dbReference type="RefSeq" id="WP_310033868.1">
    <property type="nucleotide sequence ID" value="NZ_JAVDRL010000011.1"/>
</dbReference>
<dbReference type="InterPro" id="IPR005545">
    <property type="entry name" value="YCII"/>
</dbReference>
<name>A0ABU1N3U6_9CAUL</name>
<sequence length="118" mass="12729">MKYLLMIYSSEAEWARPETDPIKPGVIAAHEALQAELRADGIAWLGARLVDTPSARTIAQTADGHVVHDGPFAETKEQLAGFYLVEAPDMAAAEAWARKIPQIPGGKVEIRAIAHDVG</sequence>
<feature type="domain" description="YCII-related" evidence="2">
    <location>
        <begin position="1"/>
        <end position="113"/>
    </location>
</feature>
<accession>A0ABU1N3U6</accession>
<gene>
    <name evidence="3" type="ORF">J2800_003875</name>
</gene>
<evidence type="ECO:0000313" key="4">
    <source>
        <dbReference type="Proteomes" id="UP001262754"/>
    </source>
</evidence>
<keyword evidence="4" id="KW-1185">Reference proteome</keyword>
<dbReference type="Pfam" id="PF03795">
    <property type="entry name" value="YCII"/>
    <property type="match status" value="1"/>
</dbReference>
<dbReference type="PANTHER" id="PTHR35174">
    <property type="entry name" value="BLL7171 PROTEIN-RELATED"/>
    <property type="match status" value="1"/>
</dbReference>
<organism evidence="3 4">
    <name type="scientific">Caulobacter rhizosphaerae</name>
    <dbReference type="NCBI Taxonomy" id="2010972"/>
    <lineage>
        <taxon>Bacteria</taxon>
        <taxon>Pseudomonadati</taxon>
        <taxon>Pseudomonadota</taxon>
        <taxon>Alphaproteobacteria</taxon>
        <taxon>Caulobacterales</taxon>
        <taxon>Caulobacteraceae</taxon>
        <taxon>Caulobacter</taxon>
    </lineage>
</organism>
<dbReference type="EMBL" id="JAVDRL010000011">
    <property type="protein sequence ID" value="MDR6533114.1"/>
    <property type="molecule type" value="Genomic_DNA"/>
</dbReference>
<evidence type="ECO:0000259" key="2">
    <source>
        <dbReference type="Pfam" id="PF03795"/>
    </source>
</evidence>
<reference evidence="3 4" key="1">
    <citation type="submission" date="2023-07" db="EMBL/GenBank/DDBJ databases">
        <title>Sorghum-associated microbial communities from plants grown in Nebraska, USA.</title>
        <authorList>
            <person name="Schachtman D."/>
        </authorList>
    </citation>
    <scope>NUCLEOTIDE SEQUENCE [LARGE SCALE GENOMIC DNA]</scope>
    <source>
        <strain evidence="3 4">DS2154</strain>
    </source>
</reference>